<protein>
    <submittedName>
        <fullName evidence="2">TlpA family protein disulfide reductase</fullName>
    </submittedName>
</protein>
<name>A0A420W1W3_9SPHI</name>
<accession>A0A420W1W3</accession>
<dbReference type="Pfam" id="PF00578">
    <property type="entry name" value="AhpC-TSA"/>
    <property type="match status" value="1"/>
</dbReference>
<reference evidence="2 3" key="1">
    <citation type="submission" date="2018-10" db="EMBL/GenBank/DDBJ databases">
        <title>Sphingobacterium sp. M05W1-28.</title>
        <authorList>
            <person name="Cai H."/>
        </authorList>
    </citation>
    <scope>NUCLEOTIDE SEQUENCE [LARGE SCALE GENOMIC DNA]</scope>
    <source>
        <strain evidence="2 3">M05W1-28</strain>
    </source>
</reference>
<proteinExistence type="predicted"/>
<gene>
    <name evidence="2" type="ORF">D7322_07035</name>
</gene>
<keyword evidence="3" id="KW-1185">Reference proteome</keyword>
<comment type="caution">
    <text evidence="2">The sequence shown here is derived from an EMBL/GenBank/DDBJ whole genome shotgun (WGS) entry which is preliminary data.</text>
</comment>
<dbReference type="SUPFAM" id="SSF52833">
    <property type="entry name" value="Thioredoxin-like"/>
    <property type="match status" value="1"/>
</dbReference>
<evidence type="ECO:0000259" key="1">
    <source>
        <dbReference type="PROSITE" id="PS51352"/>
    </source>
</evidence>
<dbReference type="OrthoDB" id="793244at2"/>
<dbReference type="InterPro" id="IPR000866">
    <property type="entry name" value="AhpC/TSA"/>
</dbReference>
<evidence type="ECO:0000313" key="2">
    <source>
        <dbReference type="EMBL" id="RKO72540.1"/>
    </source>
</evidence>
<feature type="domain" description="Thioredoxin" evidence="1">
    <location>
        <begin position="70"/>
        <end position="218"/>
    </location>
</feature>
<dbReference type="RefSeq" id="WP_121122635.1">
    <property type="nucleotide sequence ID" value="NZ_RBWS01000005.1"/>
</dbReference>
<dbReference type="AlphaFoldDB" id="A0A420W1W3"/>
<dbReference type="PANTHER" id="PTHR42852:SF17">
    <property type="entry name" value="THIOREDOXIN-LIKE PROTEIN HI_1115"/>
    <property type="match status" value="1"/>
</dbReference>
<evidence type="ECO:0000313" key="3">
    <source>
        <dbReference type="Proteomes" id="UP000282423"/>
    </source>
</evidence>
<dbReference type="Gene3D" id="3.40.30.10">
    <property type="entry name" value="Glutaredoxin"/>
    <property type="match status" value="1"/>
</dbReference>
<dbReference type="PANTHER" id="PTHR42852">
    <property type="entry name" value="THIOL:DISULFIDE INTERCHANGE PROTEIN DSBE"/>
    <property type="match status" value="1"/>
</dbReference>
<dbReference type="PROSITE" id="PS51352">
    <property type="entry name" value="THIOREDOXIN_2"/>
    <property type="match status" value="1"/>
</dbReference>
<dbReference type="GO" id="GO:0016491">
    <property type="term" value="F:oxidoreductase activity"/>
    <property type="evidence" value="ECO:0007669"/>
    <property type="project" value="InterPro"/>
</dbReference>
<dbReference type="InterPro" id="IPR013766">
    <property type="entry name" value="Thioredoxin_domain"/>
</dbReference>
<organism evidence="2 3">
    <name type="scientific">Sphingobacterium puteale</name>
    <dbReference type="NCBI Taxonomy" id="2420510"/>
    <lineage>
        <taxon>Bacteria</taxon>
        <taxon>Pseudomonadati</taxon>
        <taxon>Bacteroidota</taxon>
        <taxon>Sphingobacteriia</taxon>
        <taxon>Sphingobacteriales</taxon>
        <taxon>Sphingobacteriaceae</taxon>
        <taxon>Sphingobacterium</taxon>
    </lineage>
</organism>
<dbReference type="GO" id="GO:0016209">
    <property type="term" value="F:antioxidant activity"/>
    <property type="evidence" value="ECO:0007669"/>
    <property type="project" value="InterPro"/>
</dbReference>
<dbReference type="EMBL" id="RBWS01000005">
    <property type="protein sequence ID" value="RKO72540.1"/>
    <property type="molecule type" value="Genomic_DNA"/>
</dbReference>
<dbReference type="InterPro" id="IPR050553">
    <property type="entry name" value="Thioredoxin_ResA/DsbE_sf"/>
</dbReference>
<dbReference type="CDD" id="cd02966">
    <property type="entry name" value="TlpA_like_family"/>
    <property type="match status" value="1"/>
</dbReference>
<dbReference type="InterPro" id="IPR036249">
    <property type="entry name" value="Thioredoxin-like_sf"/>
</dbReference>
<sequence length="457" mass="51607">MNTLKLLTPVKIYKNTYICQALARYSDRSYCKSTGRVLLTLLYLVSMFSLSAQTPRRDSGADGLKEIEMLTIGQKVPESFWTYKYKFYSNGDTLIKTLEHLKGSPIIFDFWASWCSPCISSLKETNAFIDKLTEKGNFIAVTSDRKATALNTWIKQGLHLPTIIEDKILKKFFPHASVPQIIWIDAEGIVRHQTSQEPLSQTNLNSFFAGQSLDLKAKPVFDKNLPVLPGIQADKNVLQCYQLVLKGYQDYLPVAKFSRNLQEGYFSTSFVNLPLITIYRDLAPKLFSAIGEPFFRENFQIKTDDSIELNRPYTLDLIVPTRDPLSMNKGMVELLNAASGYNAGMQKETRRCLVMKRIGQIPQSIAANGKLNRSIDWEKKIQLNNAPIAYALGILSDQRLAGKYIVNETGYKGKIDLNIRVTNDLDKLNAQLAKSGMKLENAVRDVNVFVVQKAKGE</sequence>
<dbReference type="Proteomes" id="UP000282423">
    <property type="component" value="Unassembled WGS sequence"/>
</dbReference>